<dbReference type="PANTHER" id="PTHR12205:SF0">
    <property type="entry name" value="CENTROMERE_KINETOCHORE PROTEIN ZW10 HOMOLOG"/>
    <property type="match status" value="1"/>
</dbReference>
<evidence type="ECO:0000313" key="28">
    <source>
        <dbReference type="EMBL" id="KAK7907048.1"/>
    </source>
</evidence>
<evidence type="ECO:0000256" key="8">
    <source>
        <dbReference type="ARBA" id="ARBA00022553"/>
    </source>
</evidence>
<keyword evidence="15" id="KW-0007">Acetylation</keyword>
<evidence type="ECO:0000256" key="2">
    <source>
        <dbReference type="ARBA" id="ARBA00004406"/>
    </source>
</evidence>
<evidence type="ECO:0000256" key="7">
    <source>
        <dbReference type="ARBA" id="ARBA00022490"/>
    </source>
</evidence>
<keyword evidence="20" id="KW-0137">Centromere</keyword>
<evidence type="ECO:0000256" key="13">
    <source>
        <dbReference type="ARBA" id="ARBA00022892"/>
    </source>
</evidence>
<evidence type="ECO:0000256" key="12">
    <source>
        <dbReference type="ARBA" id="ARBA00022838"/>
    </source>
</evidence>
<keyword evidence="6" id="KW-0158">Chromosome</keyword>
<name>A0AAW0NX68_9GOBI</name>
<evidence type="ECO:0000256" key="14">
    <source>
        <dbReference type="ARBA" id="ARBA00022927"/>
    </source>
</evidence>
<reference evidence="29" key="1">
    <citation type="submission" date="2024-04" db="EMBL/GenBank/DDBJ databases">
        <title>Salinicola lusitanus LLJ914,a marine bacterium isolated from the Okinawa Trough.</title>
        <authorList>
            <person name="Li J."/>
        </authorList>
    </citation>
    <scope>NUCLEOTIDE SEQUENCE [LARGE SCALE GENOMIC DNA]</scope>
</reference>
<dbReference type="Gene3D" id="1.10.357.150">
    <property type="match status" value="1"/>
</dbReference>
<dbReference type="GO" id="GO:0005789">
    <property type="term" value="C:endoplasmic reticulum membrane"/>
    <property type="evidence" value="ECO:0007669"/>
    <property type="project" value="UniProtKB-SubCell"/>
</dbReference>
<feature type="domain" description="Centromere/kinetochore protein zw10 middle" evidence="25">
    <location>
        <begin position="177"/>
        <end position="410"/>
    </location>
</feature>
<evidence type="ECO:0000259" key="24">
    <source>
        <dbReference type="Pfam" id="PF06248"/>
    </source>
</evidence>
<dbReference type="Pfam" id="PF20665">
    <property type="entry name" value="Zw10_middle"/>
    <property type="match status" value="1"/>
</dbReference>
<evidence type="ECO:0000259" key="26">
    <source>
        <dbReference type="Pfam" id="PF20666"/>
    </source>
</evidence>
<dbReference type="GO" id="GO:0007094">
    <property type="term" value="P:mitotic spindle assembly checkpoint signaling"/>
    <property type="evidence" value="ECO:0007669"/>
    <property type="project" value="TreeGrafter"/>
</dbReference>
<organism evidence="28 29">
    <name type="scientific">Mugilogobius chulae</name>
    <name type="common">yellowstripe goby</name>
    <dbReference type="NCBI Taxonomy" id="88201"/>
    <lineage>
        <taxon>Eukaryota</taxon>
        <taxon>Metazoa</taxon>
        <taxon>Chordata</taxon>
        <taxon>Craniata</taxon>
        <taxon>Vertebrata</taxon>
        <taxon>Euteleostomi</taxon>
        <taxon>Actinopterygii</taxon>
        <taxon>Neopterygii</taxon>
        <taxon>Teleostei</taxon>
        <taxon>Neoteleostei</taxon>
        <taxon>Acanthomorphata</taxon>
        <taxon>Gobiaria</taxon>
        <taxon>Gobiiformes</taxon>
        <taxon>Gobioidei</taxon>
        <taxon>Gobiidae</taxon>
        <taxon>Gobionellinae</taxon>
        <taxon>Mugilogobius</taxon>
    </lineage>
</organism>
<keyword evidence="11" id="KW-0256">Endoplasmic reticulum</keyword>
<evidence type="ECO:0000256" key="17">
    <source>
        <dbReference type="ARBA" id="ARBA00023136"/>
    </source>
</evidence>
<evidence type="ECO:0000256" key="20">
    <source>
        <dbReference type="ARBA" id="ARBA00023328"/>
    </source>
</evidence>
<accession>A0AAW0NX68</accession>
<keyword evidence="29" id="KW-1185">Reference proteome</keyword>
<dbReference type="GO" id="GO:0005819">
    <property type="term" value="C:spindle"/>
    <property type="evidence" value="ECO:0007669"/>
    <property type="project" value="UniProtKB-SubCell"/>
</dbReference>
<dbReference type="GO" id="GO:1990423">
    <property type="term" value="C:RZZ complex"/>
    <property type="evidence" value="ECO:0007669"/>
    <property type="project" value="TreeGrafter"/>
</dbReference>
<comment type="subunit">
    <text evidence="21">Interacts with NBAS and KNTC1/ROD; the interactions are mutually exclusive and indicative for its association in two different vesicle tethering complexes. Component of the RZZ complex composed of KNTC1/ROD, ZW10 and ZWILCH. Component of the NRZ complex composed of NBAS, ZW10 and RINT1/TIP20L; NRZ associates with SNAREs STX18, USE1L, BNIP1/SEC20L and SEC22B (the assembly has been described as syntaxin 18 complex). Interacts directly with RINT1/TIP20L bound to BNIP1/SEC20L. Interacts with C19orf25 and ZWINT. Interacts with ZFYVE1. Interacts with RAB18 and this interaction is enhanced in the presence of ZFYVE1.</text>
</comment>
<keyword evidence="18" id="KW-0206">Cytoskeleton</keyword>
<dbReference type="InterPro" id="IPR009361">
    <property type="entry name" value="Zw10_N"/>
</dbReference>
<dbReference type="InterPro" id="IPR048343">
    <property type="entry name" value="ZW10_C"/>
</dbReference>
<keyword evidence="13" id="KW-0931">ER-Golgi transport</keyword>
<sequence>MASFVTEVLASSGKLEKEDLAGKISKLSRKVQDTKEAVCHMMNRRYNDFMSSLQASEELIEQVEEVSREMETLKNCISTQVQQNIQSSVTEYAELKQQLDKNTLVITMLGHLKEFHNAMEESNKALMEKKYIESAQHLQKARDSVSLLKQWKSSQLPLLTVLTSELSMQRENLLYHLGDQWKRLVVWTLPSSKDGAQMKSFHGVSLNLRMGCDEEDSKPKDQDLLCSVLQALALQGELQHRLKLFSQALLKNMLRPLVLFSSLSVCVTQQQGEGLLLSLKGVEPESRDTPSPAQVYGKLLLVLRTLHQYCSVNVSIGEQKLASILGDLIWEEFSHCIIHECLQYSIPTNSSQLEKYSTVIKETEEFEKSLKDMEFLHGDTTELLKYARNINCHFASKKCKDVIVAARKLMTSKMHNTVKISPESKLALPKLPSPEGLKKQDSIKPEPGMVNQKQLSSWSMCLPACRISESVQQLMELALNTLSEAVGSSMQCALQLFFTVRNIFQLFYDVVPTYHKENLLKFPQLAAIQHNNCMYLAHHLLTLGHHFRAHLPSPSVRAWAPLWTWCPASGNWVIHQLKQLGTVWQDVLPVTIYCKAMGNLLNTAITEITAKVMALEDISSEEGEHLHTLCQTLMEEGPLVFTPLTEEKKNLRYQEEVALYVKKWSMFKELAVVLRANLQEIVDRWADGKGPLAVEFSSSEVKSLIRALFQNTERRAVALTKIK</sequence>
<evidence type="ECO:0000256" key="10">
    <source>
        <dbReference type="ARBA" id="ARBA00022776"/>
    </source>
</evidence>
<comment type="caution">
    <text evidence="28">The sequence shown here is derived from an EMBL/GenBank/DDBJ whole genome shotgun (WGS) entry which is preliminary data.</text>
</comment>
<evidence type="ECO:0000256" key="23">
    <source>
        <dbReference type="SAM" id="Coils"/>
    </source>
</evidence>
<evidence type="ECO:0000256" key="5">
    <source>
        <dbReference type="ARBA" id="ARBA00022448"/>
    </source>
</evidence>
<evidence type="ECO:0000259" key="25">
    <source>
        <dbReference type="Pfam" id="PF20665"/>
    </source>
</evidence>
<feature type="coiled-coil region" evidence="23">
    <location>
        <begin position="17"/>
        <end position="76"/>
    </location>
</feature>
<keyword evidence="19" id="KW-0131">Cell cycle</keyword>
<keyword evidence="17" id="KW-0472">Membrane</keyword>
<evidence type="ECO:0000256" key="21">
    <source>
        <dbReference type="ARBA" id="ARBA00065852"/>
    </source>
</evidence>
<evidence type="ECO:0000256" key="16">
    <source>
        <dbReference type="ARBA" id="ARBA00023054"/>
    </source>
</evidence>
<evidence type="ECO:0000256" key="11">
    <source>
        <dbReference type="ARBA" id="ARBA00022824"/>
    </source>
</evidence>
<evidence type="ECO:0000256" key="6">
    <source>
        <dbReference type="ARBA" id="ARBA00022454"/>
    </source>
</evidence>
<keyword evidence="10" id="KW-0498">Mitosis</keyword>
<evidence type="ECO:0000256" key="1">
    <source>
        <dbReference type="ARBA" id="ARBA00004186"/>
    </source>
</evidence>
<dbReference type="GO" id="GO:0005634">
    <property type="term" value="C:nucleus"/>
    <property type="evidence" value="ECO:0007669"/>
    <property type="project" value="InterPro"/>
</dbReference>
<evidence type="ECO:0000256" key="4">
    <source>
        <dbReference type="ARBA" id="ARBA00006245"/>
    </source>
</evidence>
<dbReference type="Proteomes" id="UP001460270">
    <property type="component" value="Unassembled WGS sequence"/>
</dbReference>
<evidence type="ECO:0000256" key="9">
    <source>
        <dbReference type="ARBA" id="ARBA00022618"/>
    </source>
</evidence>
<evidence type="ECO:0000256" key="15">
    <source>
        <dbReference type="ARBA" id="ARBA00022990"/>
    </source>
</evidence>
<dbReference type="InterPro" id="IPR048344">
    <property type="entry name" value="Zw10_middle"/>
</dbReference>
<dbReference type="GO" id="GO:0015031">
    <property type="term" value="P:protein transport"/>
    <property type="evidence" value="ECO:0007669"/>
    <property type="project" value="UniProtKB-KW"/>
</dbReference>
<keyword evidence="8" id="KW-0597">Phosphoprotein</keyword>
<dbReference type="InterPro" id="IPR055148">
    <property type="entry name" value="ZW10_C_2"/>
</dbReference>
<evidence type="ECO:0000256" key="18">
    <source>
        <dbReference type="ARBA" id="ARBA00023212"/>
    </source>
</evidence>
<dbReference type="AlphaFoldDB" id="A0AAW0NX68"/>
<dbReference type="EMBL" id="JBBPFD010000011">
    <property type="protein sequence ID" value="KAK7907048.1"/>
    <property type="molecule type" value="Genomic_DNA"/>
</dbReference>
<evidence type="ECO:0000256" key="22">
    <source>
        <dbReference type="ARBA" id="ARBA00069312"/>
    </source>
</evidence>
<comment type="similarity">
    <text evidence="4">Belongs to the ZW10 family.</text>
</comment>
<evidence type="ECO:0000313" key="29">
    <source>
        <dbReference type="Proteomes" id="UP001460270"/>
    </source>
</evidence>
<dbReference type="PANTHER" id="PTHR12205">
    <property type="entry name" value="CENTROMERE/KINETOCHORE PROTEIN ZW10"/>
    <property type="match status" value="1"/>
</dbReference>
<evidence type="ECO:0000256" key="3">
    <source>
        <dbReference type="ARBA" id="ARBA00004629"/>
    </source>
</evidence>
<proteinExistence type="inferred from homology"/>
<dbReference type="Pfam" id="PF20666">
    <property type="entry name" value="ZW10_C"/>
    <property type="match status" value="1"/>
</dbReference>
<evidence type="ECO:0000259" key="27">
    <source>
        <dbReference type="Pfam" id="PF22766"/>
    </source>
</evidence>
<dbReference type="GO" id="GO:0006888">
    <property type="term" value="P:endoplasmic reticulum to Golgi vesicle-mediated transport"/>
    <property type="evidence" value="ECO:0007669"/>
    <property type="project" value="TreeGrafter"/>
</dbReference>
<keyword evidence="5" id="KW-0813">Transport</keyword>
<keyword evidence="16 23" id="KW-0175">Coiled coil</keyword>
<feature type="domain" description="Centromere/kinetochore protein zw10 N-terminal" evidence="24">
    <location>
        <begin position="27"/>
        <end position="119"/>
    </location>
</feature>
<gene>
    <name evidence="28" type="ORF">WMY93_015660</name>
</gene>
<dbReference type="Pfam" id="PF22766">
    <property type="entry name" value="ZW10_C2"/>
    <property type="match status" value="1"/>
</dbReference>
<feature type="domain" description="Centromere/kinetochore protein zw10 C-terminal" evidence="26">
    <location>
        <begin position="461"/>
        <end position="557"/>
    </location>
</feature>
<keyword evidence="14" id="KW-0653">Protein transport</keyword>
<keyword evidence="7" id="KW-0963">Cytoplasm</keyword>
<dbReference type="Pfam" id="PF06248">
    <property type="entry name" value="Zw10_N"/>
    <property type="match status" value="1"/>
</dbReference>
<protein>
    <recommendedName>
        <fullName evidence="22">Centromere/kinetochore protein zw10 homolog</fullName>
    </recommendedName>
</protein>
<comment type="subcellular location">
    <subcellularLocation>
        <location evidence="3">Chromosome</location>
        <location evidence="3">Centromere</location>
        <location evidence="3">Kinetochore</location>
    </subcellularLocation>
    <subcellularLocation>
        <location evidence="1">Cytoplasm</location>
        <location evidence="1">Cytoskeleton</location>
        <location evidence="1">Spindle</location>
    </subcellularLocation>
    <subcellularLocation>
        <location evidence="2">Endoplasmic reticulum membrane</location>
        <topology evidence="2">Peripheral membrane protein</topology>
    </subcellularLocation>
</comment>
<feature type="domain" description="ZW10 C-terminal helical" evidence="27">
    <location>
        <begin position="573"/>
        <end position="722"/>
    </location>
</feature>
<keyword evidence="9" id="KW-0132">Cell division</keyword>
<evidence type="ECO:0000256" key="19">
    <source>
        <dbReference type="ARBA" id="ARBA00023306"/>
    </source>
</evidence>
<keyword evidence="12" id="KW-0995">Kinetochore</keyword>
<dbReference type="FunFam" id="1.10.357.150:FF:000001">
    <property type="entry name" value="centromere/kinetochore protein zw10 homolog"/>
    <property type="match status" value="1"/>
</dbReference>
<dbReference type="InterPro" id="IPR046362">
    <property type="entry name" value="Zw10/DSL1_C_sf"/>
</dbReference>
<dbReference type="GO" id="GO:0051301">
    <property type="term" value="P:cell division"/>
    <property type="evidence" value="ECO:0007669"/>
    <property type="project" value="UniProtKB-KW"/>
</dbReference>